<dbReference type="Proteomes" id="UP000023152">
    <property type="component" value="Unassembled WGS sequence"/>
</dbReference>
<dbReference type="EMBL" id="ASPP01036435">
    <property type="protein sequence ID" value="ETO02202.1"/>
    <property type="molecule type" value="Genomic_DNA"/>
</dbReference>
<name>X6LM19_RETFI</name>
<proteinExistence type="predicted"/>
<accession>X6LM19</accession>
<protein>
    <submittedName>
        <fullName evidence="1">Uncharacterized protein</fullName>
    </submittedName>
</protein>
<organism evidence="1 2">
    <name type="scientific">Reticulomyxa filosa</name>
    <dbReference type="NCBI Taxonomy" id="46433"/>
    <lineage>
        <taxon>Eukaryota</taxon>
        <taxon>Sar</taxon>
        <taxon>Rhizaria</taxon>
        <taxon>Retaria</taxon>
        <taxon>Foraminifera</taxon>
        <taxon>Monothalamids</taxon>
        <taxon>Reticulomyxidae</taxon>
        <taxon>Reticulomyxa</taxon>
    </lineage>
</organism>
<sequence length="132" mass="15683">MNDGSWYEVLEINSINAIKTEMTMRMRMTMKMKVKKRIRKKMMRKVRAKRIMGLVMMSMDSTKMLTTTIIIANTKRLKKGNWIQSKWAVKSYPNSKYKRHDMRRSCKYLHTIAPSMTIETLFQKIILLSANI</sequence>
<gene>
    <name evidence="1" type="ORF">RFI_35232</name>
</gene>
<comment type="caution">
    <text evidence="1">The sequence shown here is derived from an EMBL/GenBank/DDBJ whole genome shotgun (WGS) entry which is preliminary data.</text>
</comment>
<dbReference type="AlphaFoldDB" id="X6LM19"/>
<evidence type="ECO:0000313" key="1">
    <source>
        <dbReference type="EMBL" id="ETO02202.1"/>
    </source>
</evidence>
<keyword evidence="2" id="KW-1185">Reference proteome</keyword>
<evidence type="ECO:0000313" key="2">
    <source>
        <dbReference type="Proteomes" id="UP000023152"/>
    </source>
</evidence>
<reference evidence="1 2" key="1">
    <citation type="journal article" date="2013" name="Curr. Biol.">
        <title>The Genome of the Foraminiferan Reticulomyxa filosa.</title>
        <authorList>
            <person name="Glockner G."/>
            <person name="Hulsmann N."/>
            <person name="Schleicher M."/>
            <person name="Noegel A.A."/>
            <person name="Eichinger L."/>
            <person name="Gallinger C."/>
            <person name="Pawlowski J."/>
            <person name="Sierra R."/>
            <person name="Euteneuer U."/>
            <person name="Pillet L."/>
            <person name="Moustafa A."/>
            <person name="Platzer M."/>
            <person name="Groth M."/>
            <person name="Szafranski K."/>
            <person name="Schliwa M."/>
        </authorList>
    </citation>
    <scope>NUCLEOTIDE SEQUENCE [LARGE SCALE GENOMIC DNA]</scope>
</reference>